<evidence type="ECO:0000256" key="1">
    <source>
        <dbReference type="SAM" id="MobiDB-lite"/>
    </source>
</evidence>
<dbReference type="Pfam" id="PF25643">
    <property type="entry name" value="Seadorna_VP2"/>
    <property type="match status" value="1"/>
</dbReference>
<name>A0A2V0RB11_9ZZZZ</name>
<evidence type="ECO:0000313" key="2">
    <source>
        <dbReference type="EMBL" id="GBH22546.1"/>
    </source>
</evidence>
<dbReference type="InterPro" id="IPR026384">
    <property type="entry name" value="Seadorna_VP2"/>
</dbReference>
<protein>
    <submittedName>
        <fullName evidence="2">Uncharacterized protein</fullName>
    </submittedName>
</protein>
<organism evidence="2">
    <name type="scientific">viral metagenome</name>
    <dbReference type="NCBI Taxonomy" id="1070528"/>
    <lineage>
        <taxon>unclassified sequences</taxon>
        <taxon>metagenomes</taxon>
        <taxon>organismal metagenomes</taxon>
    </lineage>
</organism>
<comment type="caution">
    <text evidence="2">The sequence shown here is derived from an EMBL/GenBank/DDBJ whole genome shotgun (WGS) entry which is preliminary data.</text>
</comment>
<feature type="region of interest" description="Disordered" evidence="1">
    <location>
        <begin position="1"/>
        <end position="37"/>
    </location>
</feature>
<proteinExistence type="predicted"/>
<accession>A0A2V0RB11</accession>
<dbReference type="EMBL" id="BDQC01000147">
    <property type="protein sequence ID" value="GBH22546.1"/>
    <property type="molecule type" value="Genomic_RNA"/>
</dbReference>
<dbReference type="AlphaFoldDB" id="A0A2V0RB11"/>
<reference evidence="2" key="1">
    <citation type="submission" date="2017-04" db="EMBL/GenBank/DDBJ databases">
        <title>Unveiling RNA virosphere associated with marine microorganisms.</title>
        <authorList>
            <person name="Urayama S."/>
            <person name="Takaki Y."/>
            <person name="Nishi S."/>
            <person name="Yoshida Y."/>
            <person name="Deguchi S."/>
            <person name="Takai K."/>
            <person name="Nunoura T."/>
        </authorList>
    </citation>
    <scope>NUCLEOTIDE SEQUENCE</scope>
</reference>
<sequence length="884" mass="96598">MYDGEETTVKKGKDGTGAKSKAGNDTGAKSRTEGGAGVRTKINTAMVKGVPMAIEPVPRVGVVTPDVRGAAALLDEAEKKLGDDNASKLEFSEGTPVSDVTNSVLNKVINLIRERGTEVVEMNLDDGVMARRSWPPGNLRVIASVDKQHLLLHETLPQLSVSPGDDPMIAMARMVNEVIMAMNLGRPFVYSNPNKEVYEWVEYANIGSDLRALRADCRNVRGIGQSLDDRVVNLLRSRAICRTGGDFDVAKVFDGRIRAQLLTDVAHIYWQATISLPQLYAKYAPMSPAFRTPYLNEIDQRARVFENHVADRRGIPHHFSEDTAEIAVAMMSECIYKLGMTSTNPMEVESDIARTTLAQHEQSSPLAIITGMLSSTEVGPTLAAVVLTCVFHRIRVSVALDVLDPSLANFLAAVSVMLIFPHEVLEEQTHRAAKQIIARGLGRTAAVTADISELTGMLQQFSLFQGFSRARRAVAASDSPFTTNTTYSIPLLTDANGRHVLESALPGTITMLRNKQMTPLLLSSFSNKGGNLIIAIVNRMMDTVHTRAASLSQVIAGFAIGVGVEWRDLELVQPLYLSKKSILSFGQLYVESGVQETFPFAMRVASLLLGITNAVIEMAPFAEGLLLIKNRGRLGISESVRLAEEIDGEIDSQSFGIIAMSMINRARARKGRAGVLRLLQQIAGFVDPNATIRLIKQLVRTNIAANLGAFGLTSYVILSARAIPPDVHHLNDLFEESPFRSPTCVQHDLSHADLRVISHDRLAPLIEDGVRINCMMSYDLIIDGVDNSNTTMETQPLCVREGGGYDLRKFAVTARLPSCDAAVSGAIRMSHLMSPKLHVYVSPRTNFHPVSDMEQMTQDISFLSGDIQLKPHKITMISSNTIPH</sequence>
<feature type="compositionally biased region" description="Basic and acidic residues" evidence="1">
    <location>
        <begin position="7"/>
        <end position="16"/>
    </location>
</feature>